<evidence type="ECO:0000313" key="6">
    <source>
        <dbReference type="Proteomes" id="UP000216961"/>
    </source>
</evidence>
<dbReference type="KEGG" id="bcir:C2I06_24605"/>
<dbReference type="Proteomes" id="UP000216961">
    <property type="component" value="Unassembled WGS sequence"/>
</dbReference>
<evidence type="ECO:0000256" key="3">
    <source>
        <dbReference type="ARBA" id="ARBA00023125"/>
    </source>
</evidence>
<comment type="caution">
    <text evidence="5">The sequence shown here is derived from an EMBL/GenBank/DDBJ whole genome shotgun (WGS) entry which is preliminary data.</text>
</comment>
<dbReference type="InterPro" id="IPR009061">
    <property type="entry name" value="DNA-bd_dom_put_sf"/>
</dbReference>
<dbReference type="GO" id="GO:0003677">
    <property type="term" value="F:DNA binding"/>
    <property type="evidence" value="ECO:0007669"/>
    <property type="project" value="UniProtKB-KW"/>
</dbReference>
<evidence type="ECO:0000256" key="2">
    <source>
        <dbReference type="ARBA" id="ARBA00023015"/>
    </source>
</evidence>
<dbReference type="PANTHER" id="PTHR30204">
    <property type="entry name" value="REDOX-CYCLING DRUG-SENSING TRANSCRIPTIONAL ACTIVATOR SOXR"/>
    <property type="match status" value="1"/>
</dbReference>
<dbReference type="Pfam" id="PF13411">
    <property type="entry name" value="MerR_1"/>
    <property type="match status" value="1"/>
</dbReference>
<dbReference type="InterPro" id="IPR047057">
    <property type="entry name" value="MerR_fam"/>
</dbReference>
<reference evidence="5 6" key="1">
    <citation type="submission" date="2017-07" db="EMBL/GenBank/DDBJ databases">
        <title>Isolation and whole genome analysis of endospore-forming bacteria from heroin.</title>
        <authorList>
            <person name="Kalinowski J."/>
            <person name="Ahrens B."/>
            <person name="Al-Dilaimi A."/>
            <person name="Winkler A."/>
            <person name="Wibberg D."/>
            <person name="Schleenbecker U."/>
            <person name="Ruckert C."/>
            <person name="Wolfel R."/>
            <person name="Grass G."/>
        </authorList>
    </citation>
    <scope>NUCLEOTIDE SEQUENCE [LARGE SCALE GENOMIC DNA]</scope>
    <source>
        <strain evidence="5 6">7521-2</strain>
    </source>
</reference>
<dbReference type="InterPro" id="IPR011256">
    <property type="entry name" value="Reg_factor_effector_dom_sf"/>
</dbReference>
<proteinExistence type="predicted"/>
<dbReference type="SUPFAM" id="SSF55136">
    <property type="entry name" value="Probable bacterial effector-binding domain"/>
    <property type="match status" value="1"/>
</dbReference>
<dbReference type="Pfam" id="PF06445">
    <property type="entry name" value="GyrI-like"/>
    <property type="match status" value="1"/>
</dbReference>
<keyword evidence="3" id="KW-0238">DNA-binding</keyword>
<dbReference type="SMART" id="SM00871">
    <property type="entry name" value="AraC_E_bind"/>
    <property type="match status" value="1"/>
</dbReference>
<evidence type="ECO:0000256" key="4">
    <source>
        <dbReference type="ARBA" id="ARBA00023163"/>
    </source>
</evidence>
<dbReference type="PANTHER" id="PTHR30204:SF69">
    <property type="entry name" value="MERR-FAMILY TRANSCRIPTIONAL REGULATOR"/>
    <property type="match status" value="1"/>
</dbReference>
<dbReference type="InterPro" id="IPR029442">
    <property type="entry name" value="GyrI-like"/>
</dbReference>
<evidence type="ECO:0000256" key="1">
    <source>
        <dbReference type="ARBA" id="ARBA00022491"/>
    </source>
</evidence>
<keyword evidence="1" id="KW-0678">Repressor</keyword>
<dbReference type="PROSITE" id="PS50937">
    <property type="entry name" value="HTH_MERR_2"/>
    <property type="match status" value="1"/>
</dbReference>
<dbReference type="InterPro" id="IPR000551">
    <property type="entry name" value="MerR-type_HTH_dom"/>
</dbReference>
<dbReference type="AlphaFoldDB" id="A0A268FDA7"/>
<dbReference type="Gene3D" id="1.10.1660.10">
    <property type="match status" value="1"/>
</dbReference>
<organism evidence="5 6">
    <name type="scientific">Niallia circulans</name>
    <name type="common">Bacillus circulans</name>
    <dbReference type="NCBI Taxonomy" id="1397"/>
    <lineage>
        <taxon>Bacteria</taxon>
        <taxon>Bacillati</taxon>
        <taxon>Bacillota</taxon>
        <taxon>Bacilli</taxon>
        <taxon>Bacillales</taxon>
        <taxon>Bacillaceae</taxon>
        <taxon>Niallia</taxon>
    </lineage>
</organism>
<dbReference type="SMART" id="SM00422">
    <property type="entry name" value="HTH_MERR"/>
    <property type="match status" value="1"/>
</dbReference>
<dbReference type="EMBL" id="NPBQ01000062">
    <property type="protein sequence ID" value="PAD83360.1"/>
    <property type="molecule type" value="Genomic_DNA"/>
</dbReference>
<sequence length="273" mass="31392">MKDIFTIGEVSRLFQLKSSALRYYCDIGLLTPTYVDPVTGYRYFSTAHFERLNTIKYLQTLGLSLQEIQTFVDNRDPVYLVNQLHAQREITHQKIKELQEIKQKIDNRIQQIEDALSQQDIGVVKEQIFPIREMVVLRQTIPSGADLELFIRNLENSSKLQSAVFLGKIGMSIAKQKIEKGQFDFYDAIFLLLENEAVDEAVQEEIPGGLYVTLRFQGTHAAASTYYEQLLQYIKQKHYEIIGDSVEVTHIDYGLSNNTNKFVTEIQIPVITS</sequence>
<name>A0A268FDA7_NIACI</name>
<accession>A0A268FDA7</accession>
<dbReference type="InterPro" id="IPR010499">
    <property type="entry name" value="AraC_E-bd"/>
</dbReference>
<dbReference type="CDD" id="cd01107">
    <property type="entry name" value="HTH_BmrR"/>
    <property type="match status" value="1"/>
</dbReference>
<dbReference type="Gene3D" id="3.20.80.10">
    <property type="entry name" value="Regulatory factor, effector binding domain"/>
    <property type="match status" value="1"/>
</dbReference>
<keyword evidence="2" id="KW-0805">Transcription regulation</keyword>
<protein>
    <submittedName>
        <fullName evidence="5">Uncharacterized protein</fullName>
    </submittedName>
</protein>
<keyword evidence="4" id="KW-0804">Transcription</keyword>
<dbReference type="SUPFAM" id="SSF46955">
    <property type="entry name" value="Putative DNA-binding domain"/>
    <property type="match status" value="1"/>
</dbReference>
<gene>
    <name evidence="5" type="ORF">CHH57_10255</name>
</gene>
<dbReference type="GO" id="GO:0003700">
    <property type="term" value="F:DNA-binding transcription factor activity"/>
    <property type="evidence" value="ECO:0007669"/>
    <property type="project" value="InterPro"/>
</dbReference>
<evidence type="ECO:0000313" key="5">
    <source>
        <dbReference type="EMBL" id="PAD83360.1"/>
    </source>
</evidence>
<dbReference type="RefSeq" id="WP_095330151.1">
    <property type="nucleotide sequence ID" value="NZ_CP026031.1"/>
</dbReference>